<dbReference type="Proteomes" id="UP000006729">
    <property type="component" value="Chromosome 6"/>
</dbReference>
<dbReference type="EMBL" id="CM009295">
    <property type="protein sequence ID" value="PNT31890.1"/>
    <property type="molecule type" value="Genomic_DNA"/>
</dbReference>
<protein>
    <submittedName>
        <fullName evidence="1">Uncharacterized protein</fullName>
    </submittedName>
</protein>
<accession>A0A2K2A2Z4</accession>
<gene>
    <name evidence="1" type="ORF">POPTR_006G154100</name>
</gene>
<sequence>MGYRKLADLCLCFIASHFFMAKYWHYFSVNVPSLLLHGTSSDFQLSNSCHGVLISIFIDSRISDILIRSSLLI</sequence>
<dbReference type="InParanoid" id="A0A2K2A2Z4"/>
<name>A0A2K2A2Z4_POPTR</name>
<evidence type="ECO:0000313" key="2">
    <source>
        <dbReference type="Proteomes" id="UP000006729"/>
    </source>
</evidence>
<proteinExistence type="predicted"/>
<keyword evidence="2" id="KW-1185">Reference proteome</keyword>
<dbReference type="AlphaFoldDB" id="A0A2K2A2Z4"/>
<reference evidence="1 2" key="1">
    <citation type="journal article" date="2006" name="Science">
        <title>The genome of black cottonwood, Populus trichocarpa (Torr. &amp; Gray).</title>
        <authorList>
            <person name="Tuskan G.A."/>
            <person name="Difazio S."/>
            <person name="Jansson S."/>
            <person name="Bohlmann J."/>
            <person name="Grigoriev I."/>
            <person name="Hellsten U."/>
            <person name="Putnam N."/>
            <person name="Ralph S."/>
            <person name="Rombauts S."/>
            <person name="Salamov A."/>
            <person name="Schein J."/>
            <person name="Sterck L."/>
            <person name="Aerts A."/>
            <person name="Bhalerao R.R."/>
            <person name="Bhalerao R.P."/>
            <person name="Blaudez D."/>
            <person name="Boerjan W."/>
            <person name="Brun A."/>
            <person name="Brunner A."/>
            <person name="Busov V."/>
            <person name="Campbell M."/>
            <person name="Carlson J."/>
            <person name="Chalot M."/>
            <person name="Chapman J."/>
            <person name="Chen G.L."/>
            <person name="Cooper D."/>
            <person name="Coutinho P.M."/>
            <person name="Couturier J."/>
            <person name="Covert S."/>
            <person name="Cronk Q."/>
            <person name="Cunningham R."/>
            <person name="Davis J."/>
            <person name="Degroeve S."/>
            <person name="Dejardin A."/>
            <person name="Depamphilis C."/>
            <person name="Detter J."/>
            <person name="Dirks B."/>
            <person name="Dubchak I."/>
            <person name="Duplessis S."/>
            <person name="Ehlting J."/>
            <person name="Ellis B."/>
            <person name="Gendler K."/>
            <person name="Goodstein D."/>
            <person name="Gribskov M."/>
            <person name="Grimwood J."/>
            <person name="Groover A."/>
            <person name="Gunter L."/>
            <person name="Hamberger B."/>
            <person name="Heinze B."/>
            <person name="Helariutta Y."/>
            <person name="Henrissat B."/>
            <person name="Holligan D."/>
            <person name="Holt R."/>
            <person name="Huang W."/>
            <person name="Islam-Faridi N."/>
            <person name="Jones S."/>
            <person name="Jones-Rhoades M."/>
            <person name="Jorgensen R."/>
            <person name="Joshi C."/>
            <person name="Kangasjarvi J."/>
            <person name="Karlsson J."/>
            <person name="Kelleher C."/>
            <person name="Kirkpatrick R."/>
            <person name="Kirst M."/>
            <person name="Kohler A."/>
            <person name="Kalluri U."/>
            <person name="Larimer F."/>
            <person name="Leebens-Mack J."/>
            <person name="Leple J.C."/>
            <person name="Locascio P."/>
            <person name="Lou Y."/>
            <person name="Lucas S."/>
            <person name="Martin F."/>
            <person name="Montanini B."/>
            <person name="Napoli C."/>
            <person name="Nelson D.R."/>
            <person name="Nelson C."/>
            <person name="Nieminen K."/>
            <person name="Nilsson O."/>
            <person name="Pereda V."/>
            <person name="Peter G."/>
            <person name="Philippe R."/>
            <person name="Pilate G."/>
            <person name="Poliakov A."/>
            <person name="Razumovskaya J."/>
            <person name="Richardson P."/>
            <person name="Rinaldi C."/>
            <person name="Ritland K."/>
            <person name="Rouze P."/>
            <person name="Ryaboy D."/>
            <person name="Schmutz J."/>
            <person name="Schrader J."/>
            <person name="Segerman B."/>
            <person name="Shin H."/>
            <person name="Siddiqui A."/>
            <person name="Sterky F."/>
            <person name="Terry A."/>
            <person name="Tsai C.J."/>
            <person name="Uberbacher E."/>
            <person name="Unneberg P."/>
            <person name="Vahala J."/>
            <person name="Wall K."/>
            <person name="Wessler S."/>
            <person name="Yang G."/>
            <person name="Yin T."/>
            <person name="Douglas C."/>
            <person name="Marra M."/>
            <person name="Sandberg G."/>
            <person name="Van de Peer Y."/>
            <person name="Rokhsar D."/>
        </authorList>
    </citation>
    <scope>NUCLEOTIDE SEQUENCE [LARGE SCALE GENOMIC DNA]</scope>
    <source>
        <strain evidence="2">cv. Nisqually</strain>
    </source>
</reference>
<organism evidence="1 2">
    <name type="scientific">Populus trichocarpa</name>
    <name type="common">Western balsam poplar</name>
    <name type="synonym">Populus balsamifera subsp. trichocarpa</name>
    <dbReference type="NCBI Taxonomy" id="3694"/>
    <lineage>
        <taxon>Eukaryota</taxon>
        <taxon>Viridiplantae</taxon>
        <taxon>Streptophyta</taxon>
        <taxon>Embryophyta</taxon>
        <taxon>Tracheophyta</taxon>
        <taxon>Spermatophyta</taxon>
        <taxon>Magnoliopsida</taxon>
        <taxon>eudicotyledons</taxon>
        <taxon>Gunneridae</taxon>
        <taxon>Pentapetalae</taxon>
        <taxon>rosids</taxon>
        <taxon>fabids</taxon>
        <taxon>Malpighiales</taxon>
        <taxon>Salicaceae</taxon>
        <taxon>Saliceae</taxon>
        <taxon>Populus</taxon>
    </lineage>
</organism>
<evidence type="ECO:0000313" key="1">
    <source>
        <dbReference type="EMBL" id="PNT31890.1"/>
    </source>
</evidence>